<dbReference type="InterPro" id="IPR001275">
    <property type="entry name" value="DM_DNA-bd"/>
</dbReference>
<keyword evidence="4 5" id="KW-0539">Nucleus</keyword>
<dbReference type="Pfam" id="PF00751">
    <property type="entry name" value="DM"/>
    <property type="match status" value="2"/>
</dbReference>
<organism evidence="8 9">
    <name type="scientific">Dimorphilus gyrociliatus</name>
    <dbReference type="NCBI Taxonomy" id="2664684"/>
    <lineage>
        <taxon>Eukaryota</taxon>
        <taxon>Metazoa</taxon>
        <taxon>Spiralia</taxon>
        <taxon>Lophotrochozoa</taxon>
        <taxon>Annelida</taxon>
        <taxon>Polychaeta</taxon>
        <taxon>Polychaeta incertae sedis</taxon>
        <taxon>Dinophilidae</taxon>
        <taxon>Dimorphilus</taxon>
    </lineage>
</organism>
<dbReference type="PANTHER" id="PTHR12322:SF118">
    <property type="entry name" value="DM DOMAIN-CONTAINING PROTEIN"/>
    <property type="match status" value="1"/>
</dbReference>
<dbReference type="SMART" id="SM00301">
    <property type="entry name" value="DM"/>
    <property type="match status" value="2"/>
</dbReference>
<dbReference type="FunFam" id="4.10.1040.10:FF:000001">
    <property type="entry name" value="doublesex- and mab-3-related transcription factor 1"/>
    <property type="match status" value="1"/>
</dbReference>
<feature type="compositionally biased region" description="Polar residues" evidence="6">
    <location>
        <begin position="263"/>
        <end position="274"/>
    </location>
</feature>
<keyword evidence="2 5" id="KW-0862">Zinc</keyword>
<evidence type="ECO:0000256" key="5">
    <source>
        <dbReference type="PROSITE-ProRule" id="PRU00070"/>
    </source>
</evidence>
<evidence type="ECO:0000256" key="2">
    <source>
        <dbReference type="ARBA" id="ARBA00022833"/>
    </source>
</evidence>
<reference evidence="8 9" key="1">
    <citation type="submission" date="2020-08" db="EMBL/GenBank/DDBJ databases">
        <authorList>
            <person name="Hejnol A."/>
        </authorList>
    </citation>
    <scope>NUCLEOTIDE SEQUENCE [LARGE SCALE GENOMIC DNA]</scope>
</reference>
<dbReference type="GO" id="GO:0046872">
    <property type="term" value="F:metal ion binding"/>
    <property type="evidence" value="ECO:0007669"/>
    <property type="project" value="UniProtKB-KW"/>
</dbReference>
<feature type="domain" description="DM" evidence="7">
    <location>
        <begin position="184"/>
        <end position="231"/>
    </location>
</feature>
<accession>A0A7I8WD59</accession>
<gene>
    <name evidence="8" type="ORF">DGYR_LOCUS13299</name>
</gene>
<dbReference type="PANTHER" id="PTHR12322">
    <property type="entry name" value="DOUBLESEX AND MAB-3 RELATED TRANSCRIPTION FACTOR DMRT"/>
    <property type="match status" value="1"/>
</dbReference>
<evidence type="ECO:0000256" key="3">
    <source>
        <dbReference type="ARBA" id="ARBA00023125"/>
    </source>
</evidence>
<feature type="region of interest" description="Disordered" evidence="6">
    <location>
        <begin position="358"/>
        <end position="377"/>
    </location>
</feature>
<feature type="compositionally biased region" description="Low complexity" evidence="6">
    <location>
        <begin position="109"/>
        <end position="124"/>
    </location>
</feature>
<feature type="DNA-binding region" description="DM" evidence="5">
    <location>
        <begin position="9"/>
        <end position="53"/>
    </location>
</feature>
<feature type="compositionally biased region" description="Low complexity" evidence="6">
    <location>
        <begin position="279"/>
        <end position="290"/>
    </location>
</feature>
<evidence type="ECO:0000256" key="6">
    <source>
        <dbReference type="SAM" id="MobiDB-lite"/>
    </source>
</evidence>
<dbReference type="PROSITE" id="PS40000">
    <property type="entry name" value="DM_1"/>
    <property type="match status" value="2"/>
</dbReference>
<protein>
    <submittedName>
        <fullName evidence="8">DgyrCDS14188</fullName>
    </submittedName>
</protein>
<comment type="caution">
    <text evidence="8">The sequence shown here is derived from an EMBL/GenBank/DDBJ whole genome shotgun (WGS) entry which is preliminary data.</text>
</comment>
<dbReference type="SUPFAM" id="SSF82927">
    <property type="entry name" value="Cysteine-rich DNA binding domain, (DM domain)"/>
    <property type="match status" value="2"/>
</dbReference>
<feature type="DNA-binding region" description="DM" evidence="5">
    <location>
        <begin position="184"/>
        <end position="231"/>
    </location>
</feature>
<dbReference type="GO" id="GO:0000981">
    <property type="term" value="F:DNA-binding transcription factor activity, RNA polymerase II-specific"/>
    <property type="evidence" value="ECO:0007669"/>
    <property type="project" value="TreeGrafter"/>
</dbReference>
<dbReference type="InterPro" id="IPR026607">
    <property type="entry name" value="DMRT"/>
</dbReference>
<feature type="region of interest" description="Disordered" evidence="6">
    <location>
        <begin position="238"/>
        <end position="302"/>
    </location>
</feature>
<feature type="region of interest" description="Disordered" evidence="6">
    <location>
        <begin position="72"/>
        <end position="147"/>
    </location>
</feature>
<dbReference type="AlphaFoldDB" id="A0A7I8WD59"/>
<feature type="compositionally biased region" description="Basic residues" evidence="6">
    <location>
        <begin position="72"/>
        <end position="94"/>
    </location>
</feature>
<feature type="region of interest" description="Disordered" evidence="6">
    <location>
        <begin position="399"/>
        <end position="456"/>
    </location>
</feature>
<evidence type="ECO:0000313" key="9">
    <source>
        <dbReference type="Proteomes" id="UP000549394"/>
    </source>
</evidence>
<evidence type="ECO:0000259" key="7">
    <source>
        <dbReference type="PROSITE" id="PS50809"/>
    </source>
</evidence>
<evidence type="ECO:0000256" key="1">
    <source>
        <dbReference type="ARBA" id="ARBA00022723"/>
    </source>
</evidence>
<dbReference type="OrthoDB" id="6162476at2759"/>
<keyword evidence="1 5" id="KW-0479">Metal-binding</keyword>
<dbReference type="EMBL" id="CAJFCJ010000031">
    <property type="protein sequence ID" value="CAD5126011.1"/>
    <property type="molecule type" value="Genomic_DNA"/>
</dbReference>
<dbReference type="Gene3D" id="4.10.1040.10">
    <property type="entry name" value="DM DNA-binding domain"/>
    <property type="match status" value="2"/>
</dbReference>
<dbReference type="GO" id="GO:0000978">
    <property type="term" value="F:RNA polymerase II cis-regulatory region sequence-specific DNA binding"/>
    <property type="evidence" value="ECO:0007669"/>
    <property type="project" value="TreeGrafter"/>
</dbReference>
<keyword evidence="9" id="KW-1185">Reference proteome</keyword>
<dbReference type="PROSITE" id="PS50809">
    <property type="entry name" value="DM_2"/>
    <property type="match status" value="2"/>
</dbReference>
<proteinExistence type="predicted"/>
<feature type="domain" description="DM" evidence="7">
    <location>
        <begin position="9"/>
        <end position="53"/>
    </location>
</feature>
<dbReference type="Proteomes" id="UP000549394">
    <property type="component" value="Unassembled WGS sequence"/>
</dbReference>
<comment type="subcellular location">
    <subcellularLocation>
        <location evidence="5">Nucleus</location>
    </subcellularLocation>
</comment>
<dbReference type="GO" id="GO:0005634">
    <property type="term" value="C:nucleus"/>
    <property type="evidence" value="ECO:0007669"/>
    <property type="project" value="UniProtKB-SubCell"/>
</dbReference>
<keyword evidence="3 5" id="KW-0238">DNA-binding</keyword>
<dbReference type="GO" id="GO:0007548">
    <property type="term" value="P:sex differentiation"/>
    <property type="evidence" value="ECO:0007669"/>
    <property type="project" value="TreeGrafter"/>
</dbReference>
<dbReference type="InterPro" id="IPR036407">
    <property type="entry name" value="DM_DNA-bd_sf"/>
</dbReference>
<evidence type="ECO:0000256" key="4">
    <source>
        <dbReference type="ARBA" id="ARBA00023242"/>
    </source>
</evidence>
<evidence type="ECO:0000313" key="8">
    <source>
        <dbReference type="EMBL" id="CAD5126011.1"/>
    </source>
</evidence>
<sequence>MDDKEKPKCSRCRNHGVVSLLKSHKQHCRFRNCTCPKCMLIVERRGAQAALKQQKAVEANRRLQVQPYMHPNAHHQQHHQQHHSHHHSHHHHPHSLQQVQQPPPHHSSHQLQHQMQPHHQSMHQQPPPSMQPQMSHQHHNPMGGGQGMMLQQAHISQEIPPLDLEPIEIEQEPDSNRKRRRPTCQRCKVHDEVAPVKSHKYYCKYKYCACEKCALVTKQRKVMANQVWLLRQQKVDQVCKNGSSKSPKDKNSDDIASPIHNAESPTTPGVNSPSVPLEKSPSSVMMKSPSTAGIKSPSMPGISSPVLTELTSPQNMGMHMMSNPTGLTCNQHLSQTNNHQSVSNYMATPLPDMMSFTSNHPISPSESTSSCSSNSCSSSNPSPIANAIVNHLNDIPSSLRHLPERGANSNVMGDQSHLEDKVEAIPPSSYSTSYNPLATAPISQGKRPAPRQEQSNQYEWQTCACKECGNLRPELSSKKSSSSNDDE</sequence>
<name>A0A7I8WD59_9ANNE</name>